<dbReference type="AlphaFoldDB" id="A0A542DMK5"/>
<dbReference type="CDD" id="cd00090">
    <property type="entry name" value="HTH_ARSR"/>
    <property type="match status" value="1"/>
</dbReference>
<dbReference type="InterPro" id="IPR036388">
    <property type="entry name" value="WH-like_DNA-bd_sf"/>
</dbReference>
<evidence type="ECO:0000256" key="4">
    <source>
        <dbReference type="SAM" id="MobiDB-lite"/>
    </source>
</evidence>
<dbReference type="PANTHER" id="PTHR38465:SF2">
    <property type="entry name" value="HTH-TYPE TRANSCRIPTIONAL REGULATOR MMPR5"/>
    <property type="match status" value="1"/>
</dbReference>
<dbReference type="Pfam" id="PF12802">
    <property type="entry name" value="MarR_2"/>
    <property type="match status" value="1"/>
</dbReference>
<reference evidence="6 7" key="1">
    <citation type="submission" date="2019-06" db="EMBL/GenBank/DDBJ databases">
        <title>Sequencing the genomes of 1000 actinobacteria strains.</title>
        <authorList>
            <person name="Klenk H.-P."/>
        </authorList>
    </citation>
    <scope>NUCLEOTIDE SEQUENCE [LARGE SCALE GENOMIC DNA]</scope>
    <source>
        <strain evidence="6 7">DSM 45679</strain>
    </source>
</reference>
<evidence type="ECO:0000313" key="7">
    <source>
        <dbReference type="Proteomes" id="UP000320876"/>
    </source>
</evidence>
<dbReference type="Gene3D" id="1.10.10.10">
    <property type="entry name" value="Winged helix-like DNA-binding domain superfamily/Winged helix DNA-binding domain"/>
    <property type="match status" value="1"/>
</dbReference>
<proteinExistence type="predicted"/>
<dbReference type="InterPro" id="IPR011991">
    <property type="entry name" value="ArsR-like_HTH"/>
</dbReference>
<feature type="domain" description="HTH marR-type" evidence="5">
    <location>
        <begin position="38"/>
        <end position="97"/>
    </location>
</feature>
<dbReference type="Proteomes" id="UP000320876">
    <property type="component" value="Unassembled WGS sequence"/>
</dbReference>
<dbReference type="Gene3D" id="1.10.287.160">
    <property type="entry name" value="HR1 repeat"/>
    <property type="match status" value="1"/>
</dbReference>
<accession>A0A542DMK5</accession>
<organism evidence="6 7">
    <name type="scientific">Amycolatopsis cihanbeyliensis</name>
    <dbReference type="NCBI Taxonomy" id="1128664"/>
    <lineage>
        <taxon>Bacteria</taxon>
        <taxon>Bacillati</taxon>
        <taxon>Actinomycetota</taxon>
        <taxon>Actinomycetes</taxon>
        <taxon>Pseudonocardiales</taxon>
        <taxon>Pseudonocardiaceae</taxon>
        <taxon>Amycolatopsis</taxon>
    </lineage>
</organism>
<dbReference type="EMBL" id="VFML01000001">
    <property type="protein sequence ID" value="TQJ04316.1"/>
    <property type="molecule type" value="Genomic_DNA"/>
</dbReference>
<name>A0A542DMK5_AMYCI</name>
<evidence type="ECO:0000259" key="5">
    <source>
        <dbReference type="Pfam" id="PF12802"/>
    </source>
</evidence>
<keyword evidence="7" id="KW-1185">Reference proteome</keyword>
<dbReference type="SUPFAM" id="SSF46785">
    <property type="entry name" value="Winged helix' DNA-binding domain"/>
    <property type="match status" value="1"/>
</dbReference>
<dbReference type="RefSeq" id="WP_142000009.1">
    <property type="nucleotide sequence ID" value="NZ_VFML01000001.1"/>
</dbReference>
<keyword evidence="2 6" id="KW-0238">DNA-binding</keyword>
<feature type="compositionally biased region" description="Basic and acidic residues" evidence="4">
    <location>
        <begin position="11"/>
        <end position="20"/>
    </location>
</feature>
<dbReference type="PANTHER" id="PTHR38465">
    <property type="entry name" value="HTH-TYPE TRANSCRIPTIONAL REGULATOR MJ1563-RELATED"/>
    <property type="match status" value="1"/>
</dbReference>
<dbReference type="InterPro" id="IPR000835">
    <property type="entry name" value="HTH_MarR-typ"/>
</dbReference>
<evidence type="ECO:0000256" key="2">
    <source>
        <dbReference type="ARBA" id="ARBA00023125"/>
    </source>
</evidence>
<comment type="caution">
    <text evidence="6">The sequence shown here is derived from an EMBL/GenBank/DDBJ whole genome shotgun (WGS) entry which is preliminary data.</text>
</comment>
<dbReference type="InterPro" id="IPR052362">
    <property type="entry name" value="HTH-GbsR_regulator"/>
</dbReference>
<feature type="compositionally biased region" description="Polar residues" evidence="4">
    <location>
        <begin position="1"/>
        <end position="10"/>
    </location>
</feature>
<keyword evidence="1" id="KW-0805">Transcription regulation</keyword>
<gene>
    <name evidence="6" type="ORF">FB471_4102</name>
</gene>
<dbReference type="GO" id="GO:0003700">
    <property type="term" value="F:DNA-binding transcription factor activity"/>
    <property type="evidence" value="ECO:0007669"/>
    <property type="project" value="InterPro"/>
</dbReference>
<evidence type="ECO:0000313" key="6">
    <source>
        <dbReference type="EMBL" id="TQJ04316.1"/>
    </source>
</evidence>
<dbReference type="GO" id="GO:0003677">
    <property type="term" value="F:DNA binding"/>
    <property type="evidence" value="ECO:0007669"/>
    <property type="project" value="UniProtKB-KW"/>
</dbReference>
<sequence>MSIRPQSQRDPGTETVHRDEDAVRHYVERLALVLNEIGVQRMSARVFATLMTTDSGKMTAAELAEQLSVSPAAISGAVRFLDQIGLVAKEREPGARRDHYRLQDDLWYATFLKRDRMMTMWRDATLEGVHVLGPGTPAGKRLADMTDFLEFMLKEIPELFARWKAQHESQQR</sequence>
<keyword evidence="3" id="KW-0804">Transcription</keyword>
<protein>
    <submittedName>
        <fullName evidence="6">DNA-binding transcriptional regulator GbsR (MarR family)</fullName>
    </submittedName>
</protein>
<feature type="region of interest" description="Disordered" evidence="4">
    <location>
        <begin position="1"/>
        <end position="20"/>
    </location>
</feature>
<dbReference type="OrthoDB" id="67158at2"/>
<evidence type="ECO:0000256" key="3">
    <source>
        <dbReference type="ARBA" id="ARBA00023163"/>
    </source>
</evidence>
<evidence type="ECO:0000256" key="1">
    <source>
        <dbReference type="ARBA" id="ARBA00023015"/>
    </source>
</evidence>
<dbReference type="InterPro" id="IPR036390">
    <property type="entry name" value="WH_DNA-bd_sf"/>
</dbReference>